<keyword evidence="2" id="KW-1185">Reference proteome</keyword>
<dbReference type="PATRIC" id="fig|859350.6.peg.1899"/>
<protein>
    <submittedName>
        <fullName evidence="1">Uncharacterized protein</fullName>
    </submittedName>
</protein>
<comment type="caution">
    <text evidence="1">The sequence shown here is derived from an EMBL/GenBank/DDBJ whole genome shotgun (WGS) entry which is preliminary data.</text>
</comment>
<dbReference type="AlphaFoldDB" id="I3CZU7"/>
<reference evidence="1 2" key="1">
    <citation type="journal article" date="2012" name="J. Bacteriol.">
        <title>Genome sequence of "Candidatus Nitrosopumilus salaria" BD31, an ammonia-oxidizing archaeon from the San Francisco Bay estuary.</title>
        <authorList>
            <person name="Mosier A.C."/>
            <person name="Allen E.E."/>
            <person name="Kim M."/>
            <person name="Ferriera S."/>
            <person name="Francis C.A."/>
        </authorList>
    </citation>
    <scope>NUCLEOTIDE SEQUENCE [LARGE SCALE GENOMIC DNA]</scope>
    <source>
        <strain evidence="1 2">BD31</strain>
    </source>
</reference>
<accession>I3CZU7</accession>
<sequence length="55" mass="6504">MIIARKELELGKDVSQVYKILEEQMSIRWRFVGTTKKQYLDDVTKILANQYVLTV</sequence>
<name>I3CZU7_9ARCH</name>
<evidence type="ECO:0000313" key="2">
    <source>
        <dbReference type="Proteomes" id="UP000003423"/>
    </source>
</evidence>
<gene>
    <name evidence="1" type="ORF">BD31_I0762</name>
</gene>
<dbReference type="Proteomes" id="UP000003423">
    <property type="component" value="Unassembled WGS sequence"/>
</dbReference>
<proteinExistence type="predicted"/>
<dbReference type="EMBL" id="AEXL02000161">
    <property type="protein sequence ID" value="EIJ64990.1"/>
    <property type="molecule type" value="Genomic_DNA"/>
</dbReference>
<organism evidence="1 2">
    <name type="scientific">Candidatus Nitrosopumilus salarius BD31</name>
    <dbReference type="NCBI Taxonomy" id="859350"/>
    <lineage>
        <taxon>Archaea</taxon>
        <taxon>Nitrososphaerota</taxon>
        <taxon>Nitrososphaeria</taxon>
        <taxon>Nitrosopumilales</taxon>
        <taxon>Nitrosopumilaceae</taxon>
        <taxon>Nitrosopumilus</taxon>
    </lineage>
</organism>
<evidence type="ECO:0000313" key="1">
    <source>
        <dbReference type="EMBL" id="EIJ64990.1"/>
    </source>
</evidence>